<proteinExistence type="predicted"/>
<evidence type="ECO:0000313" key="2">
    <source>
        <dbReference type="EMBL" id="GET87472.1"/>
    </source>
</evidence>
<comment type="caution">
    <text evidence="2">The sequence shown here is derived from an EMBL/GenBank/DDBJ whole genome shotgun (WGS) entry which is preliminary data.</text>
</comment>
<dbReference type="Proteomes" id="UP000419144">
    <property type="component" value="Unassembled WGS sequence"/>
</dbReference>
<accession>A0A640KDH2</accession>
<reference evidence="2" key="1">
    <citation type="submission" date="2019-11" db="EMBL/GenBank/DDBJ databases">
        <title>Leishmania tarentolae CDS.</title>
        <authorList>
            <person name="Goto Y."/>
            <person name="Yamagishi J."/>
        </authorList>
    </citation>
    <scope>NUCLEOTIDE SEQUENCE [LARGE SCALE GENOMIC DNA]</scope>
    <source>
        <strain evidence="2">Parrot Tar II</strain>
    </source>
</reference>
<protein>
    <submittedName>
        <fullName evidence="2">Tyrosyl or methionyl-tRNA synthetase-like protein</fullName>
    </submittedName>
</protein>
<feature type="compositionally biased region" description="Polar residues" evidence="1">
    <location>
        <begin position="23"/>
        <end position="43"/>
    </location>
</feature>
<evidence type="ECO:0000256" key="1">
    <source>
        <dbReference type="SAM" id="MobiDB-lite"/>
    </source>
</evidence>
<name>A0A640KDH2_LEITA</name>
<gene>
    <name evidence="2" type="ORF">LtaPh_1611051</name>
</gene>
<dbReference type="GO" id="GO:0004812">
    <property type="term" value="F:aminoacyl-tRNA ligase activity"/>
    <property type="evidence" value="ECO:0007669"/>
    <property type="project" value="UniProtKB-KW"/>
</dbReference>
<organism evidence="2 3">
    <name type="scientific">Leishmania tarentolae</name>
    <name type="common">Sauroleishmania tarentolae</name>
    <dbReference type="NCBI Taxonomy" id="5689"/>
    <lineage>
        <taxon>Eukaryota</taxon>
        <taxon>Discoba</taxon>
        <taxon>Euglenozoa</taxon>
        <taxon>Kinetoplastea</taxon>
        <taxon>Metakinetoplastina</taxon>
        <taxon>Trypanosomatida</taxon>
        <taxon>Trypanosomatidae</taxon>
        <taxon>Leishmaniinae</taxon>
        <taxon>Leishmania</taxon>
        <taxon>lizard Leishmania</taxon>
    </lineage>
</organism>
<dbReference type="AlphaFoldDB" id="A0A640KDH2"/>
<dbReference type="EMBL" id="BLBS01000020">
    <property type="protein sequence ID" value="GET87472.1"/>
    <property type="molecule type" value="Genomic_DNA"/>
</dbReference>
<sequence length="216" mass="23180">MTSSKFLASFFFRTGSYGMSCPSNTTRSPTMAPSGMSRRTTLRSPCPADAGSCGSSPVEAHSTMPADGMPPILRGSRFAITSTRRFTKSSSFTNSCSPLRIVRGSLLLSMFNSAPRSIFSMYSFSLSGWRDTSSTLPMAKQQRDMAVAFSVPAGAAPFFVFPFETGAETVAGATGLGASSAIHDSTYGTERRSRRPSACEAIVCWRVCERHWKGLG</sequence>
<keyword evidence="3" id="KW-1185">Reference proteome</keyword>
<dbReference type="VEuPathDB" id="TriTrypDB:LtaPh_1611051"/>
<evidence type="ECO:0000313" key="3">
    <source>
        <dbReference type="Proteomes" id="UP000419144"/>
    </source>
</evidence>
<feature type="region of interest" description="Disordered" evidence="1">
    <location>
        <begin position="23"/>
        <end position="67"/>
    </location>
</feature>